<dbReference type="InterPro" id="IPR011053">
    <property type="entry name" value="Single_hybrid_motif"/>
</dbReference>
<protein>
    <submittedName>
        <fullName evidence="3">Acetyl-CoA carboxylase biotin carboxyl carrier protein subunit</fullName>
    </submittedName>
</protein>
<keyword evidence="1" id="KW-0092">Biotin</keyword>
<evidence type="ECO:0000256" key="1">
    <source>
        <dbReference type="ARBA" id="ARBA00023267"/>
    </source>
</evidence>
<reference evidence="3 4" key="1">
    <citation type="submission" date="2020-07" db="EMBL/GenBank/DDBJ databases">
        <title>Taxonomic revisions and descriptions of new bacterial species based on genomic comparisons in the high-G+C-content subgroup of the family Alcaligenaceae.</title>
        <authorList>
            <person name="Szabo A."/>
            <person name="Felfoldi T."/>
        </authorList>
    </citation>
    <scope>NUCLEOTIDE SEQUENCE [LARGE SCALE GENOMIC DNA]</scope>
    <source>
        <strain evidence="3 4">LMG 24012</strain>
    </source>
</reference>
<dbReference type="EMBL" id="JACCEM010000003">
    <property type="protein sequence ID" value="NYT49171.1"/>
    <property type="molecule type" value="Genomic_DNA"/>
</dbReference>
<dbReference type="InterPro" id="IPR000089">
    <property type="entry name" value="Biotin_lipoyl"/>
</dbReference>
<dbReference type="Proteomes" id="UP000559809">
    <property type="component" value="Unassembled WGS sequence"/>
</dbReference>
<dbReference type="PANTHER" id="PTHR45266">
    <property type="entry name" value="OXALOACETATE DECARBOXYLASE ALPHA CHAIN"/>
    <property type="match status" value="1"/>
</dbReference>
<dbReference type="SUPFAM" id="SSF51230">
    <property type="entry name" value="Single hybrid motif"/>
    <property type="match status" value="1"/>
</dbReference>
<dbReference type="CDD" id="cd06850">
    <property type="entry name" value="biotinyl_domain"/>
    <property type="match status" value="1"/>
</dbReference>
<organism evidence="3 4">
    <name type="scientific">Parapusillimonas granuli</name>
    <dbReference type="NCBI Taxonomy" id="380911"/>
    <lineage>
        <taxon>Bacteria</taxon>
        <taxon>Pseudomonadati</taxon>
        <taxon>Pseudomonadota</taxon>
        <taxon>Betaproteobacteria</taxon>
        <taxon>Burkholderiales</taxon>
        <taxon>Alcaligenaceae</taxon>
        <taxon>Parapusillimonas</taxon>
    </lineage>
</organism>
<comment type="caution">
    <text evidence="3">The sequence shown here is derived from an EMBL/GenBank/DDBJ whole genome shotgun (WGS) entry which is preliminary data.</text>
</comment>
<evidence type="ECO:0000313" key="4">
    <source>
        <dbReference type="Proteomes" id="UP000559809"/>
    </source>
</evidence>
<dbReference type="PROSITE" id="PS50968">
    <property type="entry name" value="BIOTINYL_LIPOYL"/>
    <property type="match status" value="1"/>
</dbReference>
<accession>A0A853G356</accession>
<dbReference type="AlphaFoldDB" id="A0A853G356"/>
<dbReference type="RefSeq" id="WP_180154450.1">
    <property type="nucleotide sequence ID" value="NZ_JACCEM010000003.1"/>
</dbReference>
<dbReference type="Pfam" id="PF00364">
    <property type="entry name" value="Biotin_lipoyl"/>
    <property type="match status" value="1"/>
</dbReference>
<proteinExistence type="predicted"/>
<evidence type="ECO:0000313" key="3">
    <source>
        <dbReference type="EMBL" id="NYT49171.1"/>
    </source>
</evidence>
<dbReference type="Gene3D" id="2.40.50.100">
    <property type="match status" value="1"/>
</dbReference>
<sequence>MATETILSEVTGSVWKIQSKPGDILEEDATIMVLESMKMEIPVMAPDGGRLVKILVAEGDAVKEGQELAVIEN</sequence>
<feature type="domain" description="Lipoyl-binding" evidence="2">
    <location>
        <begin position="1"/>
        <end position="72"/>
    </location>
</feature>
<evidence type="ECO:0000259" key="2">
    <source>
        <dbReference type="PROSITE" id="PS50968"/>
    </source>
</evidence>
<dbReference type="InterPro" id="IPR050709">
    <property type="entry name" value="Biotin_Carboxyl_Carrier/Decarb"/>
</dbReference>
<dbReference type="PANTHER" id="PTHR45266:SF3">
    <property type="entry name" value="OXALOACETATE DECARBOXYLASE ALPHA CHAIN"/>
    <property type="match status" value="1"/>
</dbReference>
<keyword evidence="4" id="KW-1185">Reference proteome</keyword>
<name>A0A853G356_9BURK</name>
<gene>
    <name evidence="3" type="ORF">H0A72_07575</name>
</gene>